<feature type="compositionally biased region" description="Polar residues" evidence="1">
    <location>
        <begin position="131"/>
        <end position="142"/>
    </location>
</feature>
<evidence type="ECO:0000313" key="3">
    <source>
        <dbReference type="Proteomes" id="UP001629113"/>
    </source>
</evidence>
<feature type="compositionally biased region" description="Low complexity" evidence="1">
    <location>
        <begin position="155"/>
        <end position="166"/>
    </location>
</feature>
<feature type="compositionally biased region" description="Polar residues" evidence="1">
    <location>
        <begin position="47"/>
        <end position="57"/>
    </location>
</feature>
<gene>
    <name evidence="2" type="ORF">PVAG01_11301</name>
</gene>
<feature type="compositionally biased region" description="Basic and acidic residues" evidence="1">
    <location>
        <begin position="67"/>
        <end position="85"/>
    </location>
</feature>
<feature type="region of interest" description="Disordered" evidence="1">
    <location>
        <begin position="130"/>
        <end position="202"/>
    </location>
</feature>
<feature type="region of interest" description="Disordered" evidence="1">
    <location>
        <begin position="237"/>
        <end position="308"/>
    </location>
</feature>
<proteinExistence type="predicted"/>
<feature type="compositionally biased region" description="Polar residues" evidence="1">
    <location>
        <begin position="562"/>
        <end position="585"/>
    </location>
</feature>
<accession>A0ABR4P1W9</accession>
<feature type="region of interest" description="Disordered" evidence="1">
    <location>
        <begin position="519"/>
        <end position="585"/>
    </location>
</feature>
<feature type="compositionally biased region" description="Low complexity" evidence="1">
    <location>
        <begin position="531"/>
        <end position="542"/>
    </location>
</feature>
<evidence type="ECO:0000313" key="2">
    <source>
        <dbReference type="EMBL" id="KAL3417301.1"/>
    </source>
</evidence>
<dbReference type="Proteomes" id="UP001629113">
    <property type="component" value="Unassembled WGS sequence"/>
</dbReference>
<feature type="region of interest" description="Disordered" evidence="1">
    <location>
        <begin position="39"/>
        <end position="94"/>
    </location>
</feature>
<comment type="caution">
    <text evidence="2">The sequence shown here is derived from an EMBL/GenBank/DDBJ whole genome shotgun (WGS) entry which is preliminary data.</text>
</comment>
<feature type="compositionally biased region" description="Polar residues" evidence="1">
    <location>
        <begin position="260"/>
        <end position="308"/>
    </location>
</feature>
<name>A0ABR4P1W9_9HELO</name>
<protein>
    <submittedName>
        <fullName evidence="2">Uncharacterized protein</fullName>
    </submittedName>
</protein>
<sequence>MASRLADPLLHYLALTISPYPHHCVQWYRTQYESTYLVTPPGALGSNPEQQTSTAQGETGREKKRSGKSEAGRNDESEHVTRSAGDDDNATRPGSMRDLKKILEEQINSCKKESDVKPVFPDFGFVVAKSASHQPSHASTEFLSPRRGRSRRRSSTVQRSSNSSARSRGRRGSFPWAGREANEVPSTPDIESPSSVQNINPPRPAKDGFEWVWFPEGYWAEREVAEVTRRKRPWFTHRSSSGKVPLFSPRAGDEVGSIRSPRSTKNKTTSIRSTSRPQSEMVQNSPVGDQLGSKSATPTSIRGSPSFQKPQIVIHEAEPRHNVFLRSLQMLSPSIQRLETDERGDLSAFYHKTRRKLRLLRKAKQGKTQDSEVTPSVGEDRLQSRTTMLLEATAGYFDRVQTKKHQSILAASPVTSSPDSKGSRRRFGLAPWHRRDSHDTLISVTTTLHNLLMGNTPAVSPVSSTKATDEKRNRVVDMTDPLQDSFLPTEARRVKTPPLPRITPTGQQRGFFFEIPPQNEDAVTPGIPIKSSPLTLSVPSPSMRGVKKHRISPPGGRDYHDSNANSSTRALKSPGNRNRLSEQSQGHFSRAFELNMPEHLSTSPLCPANLFHPSGGTGICPYHGRRRKPTVASFESVDSVEILLRLA</sequence>
<organism evidence="2 3">
    <name type="scientific">Phlyctema vagabunda</name>
    <dbReference type="NCBI Taxonomy" id="108571"/>
    <lineage>
        <taxon>Eukaryota</taxon>
        <taxon>Fungi</taxon>
        <taxon>Dikarya</taxon>
        <taxon>Ascomycota</taxon>
        <taxon>Pezizomycotina</taxon>
        <taxon>Leotiomycetes</taxon>
        <taxon>Helotiales</taxon>
        <taxon>Dermateaceae</taxon>
        <taxon>Phlyctema</taxon>
    </lineage>
</organism>
<dbReference type="EMBL" id="JBFCZG010000011">
    <property type="protein sequence ID" value="KAL3417301.1"/>
    <property type="molecule type" value="Genomic_DNA"/>
</dbReference>
<keyword evidence="3" id="KW-1185">Reference proteome</keyword>
<reference evidence="2 3" key="1">
    <citation type="submission" date="2024-06" db="EMBL/GenBank/DDBJ databases">
        <title>Complete genome of Phlyctema vagabunda strain 19-DSS-EL-015.</title>
        <authorList>
            <person name="Fiorenzani C."/>
        </authorList>
    </citation>
    <scope>NUCLEOTIDE SEQUENCE [LARGE SCALE GENOMIC DNA]</scope>
    <source>
        <strain evidence="2 3">19-DSS-EL-015</strain>
    </source>
</reference>
<evidence type="ECO:0000256" key="1">
    <source>
        <dbReference type="SAM" id="MobiDB-lite"/>
    </source>
</evidence>